<gene>
    <name evidence="1" type="ORF">RIB56_01985</name>
</gene>
<protein>
    <submittedName>
        <fullName evidence="1">Uncharacterized protein</fullName>
    </submittedName>
</protein>
<reference evidence="2" key="1">
    <citation type="submission" date="2023-07" db="EMBL/GenBank/DDBJ databases">
        <title>Draft genomic sequences of Priestia flexa CCM isolated from the soil of an abandoned mine contaminated by free cyanide in the high Andean zone of Tacna, Peru.</title>
        <authorList>
            <person name="Caceda Quiroz C.J."/>
            <person name="Maraza Chooque G.J."/>
            <person name="Fora Quispe G.L."/>
            <person name="Carpio Mamani M."/>
        </authorList>
    </citation>
    <scope>NUCLEOTIDE SEQUENCE [LARGE SCALE GENOMIC DNA]</scope>
    <source>
        <strain evidence="2">CCM</strain>
    </source>
</reference>
<dbReference type="Proteomes" id="UP001284771">
    <property type="component" value="Unassembled WGS sequence"/>
</dbReference>
<name>A0ABU4J1Z9_9BACI</name>
<proteinExistence type="predicted"/>
<dbReference type="EMBL" id="JAWUZT010000003">
    <property type="protein sequence ID" value="MDW8514888.1"/>
    <property type="molecule type" value="Genomic_DNA"/>
</dbReference>
<sequence length="253" mass="30586">MEVKLLAPGYKNNEQLYKDFLDDQVQSNEEYFSDDAVNIEYAPDFPIYMAHGSEEERKELFLKAFNVLSESYLHTSRDVHLDERFWHSLLVTKKRDYILQHYPKVREGINHFHNIVLKKFDWENYIYKCVLGVQYINDTVDNLSERHRYYNLLVENLDLYNYIIKYEIFRNDRFLVNILDIIDELSLSKVMKSKIHGRDDLGKDERVGRRVIFEFNKSYPVVMSPMLEKEDLKPIFLRYLRYYYDTSKLELAI</sequence>
<keyword evidence="2" id="KW-1185">Reference proteome</keyword>
<evidence type="ECO:0000313" key="1">
    <source>
        <dbReference type="EMBL" id="MDW8514888.1"/>
    </source>
</evidence>
<accession>A0ABU4J1Z9</accession>
<evidence type="ECO:0000313" key="2">
    <source>
        <dbReference type="Proteomes" id="UP001284771"/>
    </source>
</evidence>
<organism evidence="1 2">
    <name type="scientific">Priestia flexa</name>
    <dbReference type="NCBI Taxonomy" id="86664"/>
    <lineage>
        <taxon>Bacteria</taxon>
        <taxon>Bacillati</taxon>
        <taxon>Bacillota</taxon>
        <taxon>Bacilli</taxon>
        <taxon>Bacillales</taxon>
        <taxon>Bacillaceae</taxon>
        <taxon>Priestia</taxon>
    </lineage>
</organism>
<comment type="caution">
    <text evidence="1">The sequence shown here is derived from an EMBL/GenBank/DDBJ whole genome shotgun (WGS) entry which is preliminary data.</text>
</comment>
<dbReference type="RefSeq" id="WP_163070974.1">
    <property type="nucleotide sequence ID" value="NZ_JAKRCX010000009.1"/>
</dbReference>